<dbReference type="InterPro" id="IPR035906">
    <property type="entry name" value="MetI-like_sf"/>
</dbReference>
<protein>
    <submittedName>
        <fullName evidence="7">Zinc transporter ZupT</fullName>
    </submittedName>
</protein>
<dbReference type="InterPro" id="IPR000515">
    <property type="entry name" value="MetI-like"/>
</dbReference>
<dbReference type="PROSITE" id="PS50928">
    <property type="entry name" value="ABC_TM1"/>
    <property type="match status" value="1"/>
</dbReference>
<dbReference type="GO" id="GO:0055085">
    <property type="term" value="P:transmembrane transport"/>
    <property type="evidence" value="ECO:0007669"/>
    <property type="project" value="InterPro"/>
</dbReference>
<evidence type="ECO:0000256" key="4">
    <source>
        <dbReference type="ARBA" id="ARBA00023136"/>
    </source>
</evidence>
<dbReference type="SUPFAM" id="SSF161098">
    <property type="entry name" value="MetI-like"/>
    <property type="match status" value="1"/>
</dbReference>
<feature type="transmembrane region" description="Helical" evidence="5">
    <location>
        <begin position="170"/>
        <end position="195"/>
    </location>
</feature>
<comment type="caution">
    <text evidence="7">The sequence shown here is derived from an EMBL/GenBank/DDBJ whole genome shotgun (WGS) entry which is preliminary data.</text>
</comment>
<comment type="similarity">
    <text evidence="5">Belongs to the binding-protein-dependent transport system permease family.</text>
</comment>
<evidence type="ECO:0000256" key="3">
    <source>
        <dbReference type="ARBA" id="ARBA00022989"/>
    </source>
</evidence>
<name>A0A399FBG3_9DEIN</name>
<dbReference type="CDD" id="cd06261">
    <property type="entry name" value="TM_PBP2"/>
    <property type="match status" value="1"/>
</dbReference>
<keyword evidence="5" id="KW-0813">Transport</keyword>
<dbReference type="Proteomes" id="UP000266178">
    <property type="component" value="Unassembled WGS sequence"/>
</dbReference>
<gene>
    <name evidence="7" type="primary">zupT</name>
    <name evidence="7" type="ORF">Mgrana_00537</name>
</gene>
<reference evidence="7 8" key="1">
    <citation type="submission" date="2018-08" db="EMBL/GenBank/DDBJ databases">
        <title>Meiothermus granaticius genome AF-68 sequencing project.</title>
        <authorList>
            <person name="Da Costa M.S."/>
            <person name="Albuquerque L."/>
            <person name="Raposo P."/>
            <person name="Froufe H.J.C."/>
            <person name="Barroso C.S."/>
            <person name="Egas C."/>
        </authorList>
    </citation>
    <scope>NUCLEOTIDE SEQUENCE [LARGE SCALE GENOMIC DNA]</scope>
    <source>
        <strain evidence="7 8">AF-68</strain>
    </source>
</reference>
<dbReference type="Pfam" id="PF00528">
    <property type="entry name" value="BPD_transp_1"/>
    <property type="match status" value="1"/>
</dbReference>
<keyword evidence="3 5" id="KW-1133">Transmembrane helix</keyword>
<feature type="domain" description="ABC transmembrane type-1" evidence="6">
    <location>
        <begin position="43"/>
        <end position="239"/>
    </location>
</feature>
<dbReference type="GO" id="GO:0005886">
    <property type="term" value="C:plasma membrane"/>
    <property type="evidence" value="ECO:0007669"/>
    <property type="project" value="UniProtKB-SubCell"/>
</dbReference>
<comment type="subcellular location">
    <subcellularLocation>
        <location evidence="5">Cell membrane</location>
        <topology evidence="5">Multi-pass membrane protein</topology>
    </subcellularLocation>
    <subcellularLocation>
        <location evidence="1">Membrane</location>
        <topology evidence="1">Multi-pass membrane protein</topology>
    </subcellularLocation>
</comment>
<proteinExistence type="inferred from homology"/>
<evidence type="ECO:0000313" key="7">
    <source>
        <dbReference type="EMBL" id="RIH93483.1"/>
    </source>
</evidence>
<evidence type="ECO:0000256" key="5">
    <source>
        <dbReference type="RuleBase" id="RU363032"/>
    </source>
</evidence>
<evidence type="ECO:0000256" key="2">
    <source>
        <dbReference type="ARBA" id="ARBA00022692"/>
    </source>
</evidence>
<dbReference type="Gene3D" id="1.10.3720.10">
    <property type="entry name" value="MetI-like"/>
    <property type="match status" value="1"/>
</dbReference>
<dbReference type="PANTHER" id="PTHR42744">
    <property type="entry name" value="BINDING-PROTEIN-DEPENDENT TRANSPORT SYSTEMS INNER MEMBRANE COMPONENT"/>
    <property type="match status" value="1"/>
</dbReference>
<feature type="transmembrane region" description="Helical" evidence="5">
    <location>
        <begin position="77"/>
        <end position="105"/>
    </location>
</feature>
<dbReference type="EMBL" id="QWLB01000005">
    <property type="protein sequence ID" value="RIH93483.1"/>
    <property type="molecule type" value="Genomic_DNA"/>
</dbReference>
<organism evidence="7 8">
    <name type="scientific">Meiothermus granaticius NBRC 107808</name>
    <dbReference type="NCBI Taxonomy" id="1227551"/>
    <lineage>
        <taxon>Bacteria</taxon>
        <taxon>Thermotogati</taxon>
        <taxon>Deinococcota</taxon>
        <taxon>Deinococci</taxon>
        <taxon>Thermales</taxon>
        <taxon>Thermaceae</taxon>
        <taxon>Meiothermus</taxon>
    </lineage>
</organism>
<feature type="transmembrane region" description="Helical" evidence="5">
    <location>
        <begin position="42"/>
        <end position="65"/>
    </location>
</feature>
<feature type="transmembrane region" description="Helical" evidence="5">
    <location>
        <begin position="449"/>
        <end position="467"/>
    </location>
</feature>
<accession>A0A399FBG3</accession>
<keyword evidence="8" id="KW-1185">Reference proteome</keyword>
<feature type="transmembrane region" description="Helical" evidence="5">
    <location>
        <begin position="403"/>
        <end position="429"/>
    </location>
</feature>
<evidence type="ECO:0000256" key="1">
    <source>
        <dbReference type="ARBA" id="ARBA00004141"/>
    </source>
</evidence>
<sequence length="534" mass="57596">MIPGVIALFVLLEVGLKGASQPYGPSTPDLSVSLNPANLPYYGLRTLLRMAVALLFSFSFTLIYATGAARVRGAERVMIPILDFLQSLPILGFLTATTATFLGLFRGSLLGLEATAVFAIFTSQVWNMTFSFYASLTTQPKELQEAALMLRLSPWQRFWKLDVPHAVPGLIWNTMMSVAGGWFFVVASEVISVVGRDKSQFLPGVGSYVALAIQQADVRAMVYAGLTVLLLVLLYDQLFFRPLVAWSEKFKLELSEGQDTPQSWVLSALQRARFAGRVARLPLPLWEWLWLKTALGSRPGRVREASSQAKQQRWLDWVGDTLIAVVMVASLGYLLTFLFGPGLGLASGKVLRPNPNLNSGFSVDLARRFGALGTRGVRKEPDPLALSYRIALGIGLHNLGEGLAIGAAFALGEAALGTFLVLGFTLHNITEGVGIVAPVVRNNPGLRHFGWLALLAGGPAILGVWLGGFAFNPVLATVFLAVGIGAILQVIWEVGRLVAKDSAALGQPLVNWVNLAGLTAGIGVMYLTAFLVKF</sequence>
<dbReference type="AlphaFoldDB" id="A0A399FBG3"/>
<feature type="transmembrane region" description="Helical" evidence="5">
    <location>
        <begin position="474"/>
        <end position="492"/>
    </location>
</feature>
<feature type="transmembrane region" description="Helical" evidence="5">
    <location>
        <begin position="512"/>
        <end position="532"/>
    </location>
</feature>
<dbReference type="PANTHER" id="PTHR42744:SF1">
    <property type="entry name" value="BINDING-PROTEIN-DEPENDENT TRANSPORT SYSTEMS INNER MEMBRANE COMPONENT"/>
    <property type="match status" value="1"/>
</dbReference>
<evidence type="ECO:0000259" key="6">
    <source>
        <dbReference type="PROSITE" id="PS50928"/>
    </source>
</evidence>
<evidence type="ECO:0000313" key="8">
    <source>
        <dbReference type="Proteomes" id="UP000266178"/>
    </source>
</evidence>
<keyword evidence="4 5" id="KW-0472">Membrane</keyword>
<feature type="transmembrane region" description="Helical" evidence="5">
    <location>
        <begin position="216"/>
        <end position="235"/>
    </location>
</feature>
<keyword evidence="2 5" id="KW-0812">Transmembrane</keyword>
<feature type="transmembrane region" description="Helical" evidence="5">
    <location>
        <begin position="322"/>
        <end position="346"/>
    </location>
</feature>